<reference evidence="1" key="1">
    <citation type="journal article" date="2023" name="Mol. Biol. Evol.">
        <title>Third-Generation Sequencing Reveals the Adaptive Role of the Epigenome in Three Deep-Sea Polychaetes.</title>
        <authorList>
            <person name="Perez M."/>
            <person name="Aroh O."/>
            <person name="Sun Y."/>
            <person name="Lan Y."/>
            <person name="Juniper S.K."/>
            <person name="Young C.R."/>
            <person name="Angers B."/>
            <person name="Qian P.Y."/>
        </authorList>
    </citation>
    <scope>NUCLEOTIDE SEQUENCE</scope>
    <source>
        <strain evidence="1">R07B-5</strain>
    </source>
</reference>
<evidence type="ECO:0000313" key="2">
    <source>
        <dbReference type="Proteomes" id="UP001209878"/>
    </source>
</evidence>
<keyword evidence="2" id="KW-1185">Reference proteome</keyword>
<dbReference type="AlphaFoldDB" id="A0AAD9KWR9"/>
<protein>
    <submittedName>
        <fullName evidence="1">Uncharacterized protein</fullName>
    </submittedName>
</protein>
<comment type="caution">
    <text evidence="1">The sequence shown here is derived from an EMBL/GenBank/DDBJ whole genome shotgun (WGS) entry which is preliminary data.</text>
</comment>
<evidence type="ECO:0000313" key="1">
    <source>
        <dbReference type="EMBL" id="KAK2178305.1"/>
    </source>
</evidence>
<gene>
    <name evidence="1" type="ORF">NP493_548g00031</name>
</gene>
<accession>A0AAD9KWR9</accession>
<organism evidence="1 2">
    <name type="scientific">Ridgeia piscesae</name>
    <name type="common">Tubeworm</name>
    <dbReference type="NCBI Taxonomy" id="27915"/>
    <lineage>
        <taxon>Eukaryota</taxon>
        <taxon>Metazoa</taxon>
        <taxon>Spiralia</taxon>
        <taxon>Lophotrochozoa</taxon>
        <taxon>Annelida</taxon>
        <taxon>Polychaeta</taxon>
        <taxon>Sedentaria</taxon>
        <taxon>Canalipalpata</taxon>
        <taxon>Sabellida</taxon>
        <taxon>Siboglinidae</taxon>
        <taxon>Ridgeia</taxon>
    </lineage>
</organism>
<proteinExistence type="predicted"/>
<sequence length="63" mass="7409">MCVFVSAVDSLAAARRKSNCVKEVERIKQRREERRAAQQAIREQQETEIDTDTPNWEFALMIR</sequence>
<dbReference type="EMBL" id="JAODUO010000548">
    <property type="protein sequence ID" value="KAK2178305.1"/>
    <property type="molecule type" value="Genomic_DNA"/>
</dbReference>
<dbReference type="Proteomes" id="UP001209878">
    <property type="component" value="Unassembled WGS sequence"/>
</dbReference>
<name>A0AAD9KWR9_RIDPI</name>